<sequence>MSGPALKHVDSHTAIHDAALNEAIELTNMLDKLYQDNQKEKALELAYVVIEQWETRTLAHADAEEEGLYKDLVEENPEIKDDIVALTRDHDLLRLIVDDIKQELPEKGINDATIQRFQSLIIVDELHNEKEMDVLPDHDH</sequence>
<gene>
    <name evidence="2" type="ORF">E4U82_05760</name>
</gene>
<evidence type="ECO:0000313" key="2">
    <source>
        <dbReference type="EMBL" id="TFJ93863.1"/>
    </source>
</evidence>
<comment type="caution">
    <text evidence="2">The sequence shown here is derived from an EMBL/GenBank/DDBJ whole genome shotgun (WGS) entry which is preliminary data.</text>
</comment>
<feature type="domain" description="Hemerythrin-like" evidence="1">
    <location>
        <begin position="25"/>
        <end position="131"/>
    </location>
</feature>
<dbReference type="AlphaFoldDB" id="A0A4Y9ADI4"/>
<protein>
    <recommendedName>
        <fullName evidence="1">Hemerythrin-like domain-containing protein</fullName>
    </recommendedName>
</protein>
<dbReference type="RefSeq" id="WP_135109118.1">
    <property type="nucleotide sequence ID" value="NZ_SRHY01000004.1"/>
</dbReference>
<dbReference type="InterPro" id="IPR012312">
    <property type="entry name" value="Hemerythrin-like"/>
</dbReference>
<reference evidence="2 3" key="1">
    <citation type="submission" date="2019-03" db="EMBL/GenBank/DDBJ databases">
        <title>Genome sequence of Lentibacillus salicampi ATCC BAA-719.</title>
        <authorList>
            <person name="Maclea K.S."/>
            <person name="Simoes Junior M."/>
        </authorList>
    </citation>
    <scope>NUCLEOTIDE SEQUENCE [LARGE SCALE GENOMIC DNA]</scope>
    <source>
        <strain evidence="2 3">ATCC BAA-719</strain>
    </source>
</reference>
<dbReference type="EMBL" id="SRHY01000004">
    <property type="protein sequence ID" value="TFJ93863.1"/>
    <property type="molecule type" value="Genomic_DNA"/>
</dbReference>
<dbReference type="Gene3D" id="1.20.120.520">
    <property type="entry name" value="nmb1532 protein domain like"/>
    <property type="match status" value="1"/>
</dbReference>
<name>A0A4Y9ADI4_9BACI</name>
<proteinExistence type="predicted"/>
<dbReference type="Proteomes" id="UP000298484">
    <property type="component" value="Unassembled WGS sequence"/>
</dbReference>
<keyword evidence="3" id="KW-1185">Reference proteome</keyword>
<organism evidence="2 3">
    <name type="scientific">Lentibacillus salicampi</name>
    <dbReference type="NCBI Taxonomy" id="175306"/>
    <lineage>
        <taxon>Bacteria</taxon>
        <taxon>Bacillati</taxon>
        <taxon>Bacillota</taxon>
        <taxon>Bacilli</taxon>
        <taxon>Bacillales</taxon>
        <taxon>Bacillaceae</taxon>
        <taxon>Lentibacillus</taxon>
    </lineage>
</organism>
<evidence type="ECO:0000259" key="1">
    <source>
        <dbReference type="Pfam" id="PF01814"/>
    </source>
</evidence>
<dbReference type="OrthoDB" id="2678857at2"/>
<evidence type="ECO:0000313" key="3">
    <source>
        <dbReference type="Proteomes" id="UP000298484"/>
    </source>
</evidence>
<accession>A0A4Y9ADI4</accession>
<dbReference type="Pfam" id="PF01814">
    <property type="entry name" value="Hemerythrin"/>
    <property type="match status" value="1"/>
</dbReference>